<protein>
    <recommendedName>
        <fullName evidence="5">Coiled-coil domain-containing protein 40</fullName>
    </recommendedName>
</protein>
<dbReference type="EMBL" id="JABFTP020000062">
    <property type="protein sequence ID" value="KAL3274206.1"/>
    <property type="molecule type" value="Genomic_DNA"/>
</dbReference>
<dbReference type="PANTHER" id="PTHR16275:SF8">
    <property type="entry name" value="COILED-COIL DOMAIN-CONTAINING PROTEIN 40"/>
    <property type="match status" value="1"/>
</dbReference>
<evidence type="ECO:0000313" key="4">
    <source>
        <dbReference type="Proteomes" id="UP001516400"/>
    </source>
</evidence>
<comment type="caution">
    <text evidence="3">The sequence shown here is derived from an EMBL/GenBank/DDBJ whole genome shotgun (WGS) entry which is preliminary data.</text>
</comment>
<accession>A0ABD2N646</accession>
<evidence type="ECO:0000256" key="1">
    <source>
        <dbReference type="SAM" id="Coils"/>
    </source>
</evidence>
<feature type="coiled-coil region" evidence="1">
    <location>
        <begin position="370"/>
        <end position="407"/>
    </location>
</feature>
<gene>
    <name evidence="3" type="ORF">HHI36_015620</name>
</gene>
<feature type="region of interest" description="Disordered" evidence="2">
    <location>
        <begin position="1"/>
        <end position="24"/>
    </location>
</feature>
<evidence type="ECO:0000256" key="2">
    <source>
        <dbReference type="SAM" id="MobiDB-lite"/>
    </source>
</evidence>
<evidence type="ECO:0000313" key="3">
    <source>
        <dbReference type="EMBL" id="KAL3274206.1"/>
    </source>
</evidence>
<reference evidence="3 4" key="1">
    <citation type="journal article" date="2021" name="BMC Biol.">
        <title>Horizontally acquired antibacterial genes associated with adaptive radiation of ladybird beetles.</title>
        <authorList>
            <person name="Li H.S."/>
            <person name="Tang X.F."/>
            <person name="Huang Y.H."/>
            <person name="Xu Z.Y."/>
            <person name="Chen M.L."/>
            <person name="Du X.Y."/>
            <person name="Qiu B.Y."/>
            <person name="Chen P.T."/>
            <person name="Zhang W."/>
            <person name="Slipinski A."/>
            <person name="Escalona H.E."/>
            <person name="Waterhouse R.M."/>
            <person name="Zwick A."/>
            <person name="Pang H."/>
        </authorList>
    </citation>
    <scope>NUCLEOTIDE SEQUENCE [LARGE SCALE GENOMIC DNA]</scope>
    <source>
        <strain evidence="3">SYSU2018</strain>
    </source>
</reference>
<sequence>MYKHIVDENEGPPTTITSSSDSSIHLPEEGAYKKLLDQEEVEEVVEERPLTFYLPSCHCLDDKKKQYDNVKFNMELREKDLNEVLAPEHPALERFQNALKDHLLRQIEHLKEETFVYETNTKKKLAEKEQMGVEAYELQQVVCKQQKILEEYIENVKNASAAREELEFELKEYKANHKSETDNLLKMEKEEKELRNEVESINLLLQQTAIWERDVESDITISKRMTEKTRKDQIKLMKDKRKQDVVLYRLQTEVWRLETELEVVDMKLEVKEREREELAQAVAEGNTSIEALDAEYRCLMHSWNSVVVAISNRDKVLNCVSQELYKYEEDHKNILCETEQIRKLTKQEMLQNEKLTAIKQRILGDIMNCKNQTEEEISKQKKLEKKISRQQAVLEQIENDINKVATENHAADTSLAVAARECDKKNQLKTHWEEKMFLLLEDETTNNIASLHLAARFRHMKSLNRKLEITLALSENKNAIIQTKLESQITINADLNNLIKDLNGQKQQLEKELSDFQEKLKAFDNLIVKRQRHTDKLNNKVMEMVTIIGGKEITPGELKIKTLERNIDESKEKIKELQTFWMREQRNVLSLSETRQEQIASNDLLRKQILILQQKNLKVTDEIEAIKKQDQKTSRNILNLHNQILMKSESLNRRKGQKKDLDTCNDLTQAEFISKLKEAELDCLRLEADIADIEEDKLIISKQLLDINREVLEWEKKLHIIIDTKNQIQEEKGAEGEIGQMKVEVHKMEVRYSQLKKAQDKLMVDLEHCVYRREAIVAGNEAREKRSKFGIDKTRFNFKRKLDDTRNKIKQLENEIQTVKSKIRKVADEKRLFEKQMREMKNEVEEAKNLTEKILNEYESVKTNKLMHFELLIMKQKKLNLFSDLARGKKPFLFYKNECVLLRDYDKYGEINNKLITIVDNLVSHFPHYFHNLSRVVNTLSLPKVYAADINSWACTDYRPEPSIFI</sequence>
<evidence type="ECO:0008006" key="5">
    <source>
        <dbReference type="Google" id="ProtNLM"/>
    </source>
</evidence>
<feature type="coiled-coil region" evidence="1">
    <location>
        <begin position="795"/>
        <end position="864"/>
    </location>
</feature>
<keyword evidence="1" id="KW-0175">Coiled coil</keyword>
<dbReference type="Proteomes" id="UP001516400">
    <property type="component" value="Unassembled WGS sequence"/>
</dbReference>
<feature type="compositionally biased region" description="Low complexity" evidence="2">
    <location>
        <begin position="14"/>
        <end position="24"/>
    </location>
</feature>
<dbReference type="InterPro" id="IPR037386">
    <property type="entry name" value="CCDC40"/>
</dbReference>
<name>A0ABD2N646_9CUCU</name>
<proteinExistence type="predicted"/>
<organism evidence="3 4">
    <name type="scientific">Cryptolaemus montrouzieri</name>
    <dbReference type="NCBI Taxonomy" id="559131"/>
    <lineage>
        <taxon>Eukaryota</taxon>
        <taxon>Metazoa</taxon>
        <taxon>Ecdysozoa</taxon>
        <taxon>Arthropoda</taxon>
        <taxon>Hexapoda</taxon>
        <taxon>Insecta</taxon>
        <taxon>Pterygota</taxon>
        <taxon>Neoptera</taxon>
        <taxon>Endopterygota</taxon>
        <taxon>Coleoptera</taxon>
        <taxon>Polyphaga</taxon>
        <taxon>Cucujiformia</taxon>
        <taxon>Coccinelloidea</taxon>
        <taxon>Coccinellidae</taxon>
        <taxon>Scymninae</taxon>
        <taxon>Scymnini</taxon>
        <taxon>Cryptolaemus</taxon>
    </lineage>
</organism>
<keyword evidence="4" id="KW-1185">Reference proteome</keyword>
<feature type="coiled-coil region" evidence="1">
    <location>
        <begin position="149"/>
        <end position="207"/>
    </location>
</feature>
<feature type="coiled-coil region" evidence="1">
    <location>
        <begin position="492"/>
        <end position="526"/>
    </location>
</feature>
<dbReference type="PANTHER" id="PTHR16275">
    <property type="entry name" value="COILED-COIL DOMAIN-CONTAINING PROTEIN 40"/>
    <property type="match status" value="1"/>
</dbReference>
<dbReference type="AlphaFoldDB" id="A0ABD2N646"/>